<dbReference type="KEGG" id="nall:PP769_13855"/>
<evidence type="ECO:0000259" key="10">
    <source>
        <dbReference type="Pfam" id="PF20510"/>
    </source>
</evidence>
<proteinExistence type="inferred from homology"/>
<feature type="binding site" evidence="8">
    <location>
        <position position="288"/>
    </location>
    <ligand>
        <name>Fe cation</name>
        <dbReference type="ChEBI" id="CHEBI:24875"/>
    </ligand>
</feature>
<feature type="binding site" evidence="8">
    <location>
        <position position="318"/>
    </location>
    <ligand>
        <name>homogentisate</name>
        <dbReference type="ChEBI" id="CHEBI:16169"/>
    </ligand>
</feature>
<dbReference type="AlphaFoldDB" id="A0AA96G7X2"/>
<protein>
    <submittedName>
        <fullName evidence="11">Homogentisate 1,2-dioxygenase</fullName>
        <ecNumber evidence="11">1.13.11.5</ecNumber>
    </submittedName>
</protein>
<comment type="similarity">
    <text evidence="2">Belongs to the homogentisate dioxygenase family.</text>
</comment>
<organism evidence="11 12">
    <name type="scientific">Candidatus Nitrospira allomarina</name>
    <dbReference type="NCBI Taxonomy" id="3020900"/>
    <lineage>
        <taxon>Bacteria</taxon>
        <taxon>Pseudomonadati</taxon>
        <taxon>Nitrospirota</taxon>
        <taxon>Nitrospiria</taxon>
        <taxon>Nitrospirales</taxon>
        <taxon>Nitrospiraceae</taxon>
        <taxon>Nitrospira</taxon>
    </lineage>
</organism>
<dbReference type="InterPro" id="IPR046452">
    <property type="entry name" value="HgmA_N"/>
</dbReference>
<evidence type="ECO:0000256" key="7">
    <source>
        <dbReference type="PIRSR" id="PIRSR605708-1"/>
    </source>
</evidence>
<keyword evidence="5 11" id="KW-0560">Oxidoreductase</keyword>
<evidence type="ECO:0000256" key="6">
    <source>
        <dbReference type="ARBA" id="ARBA00023004"/>
    </source>
</evidence>
<keyword evidence="3 8" id="KW-0479">Metal-binding</keyword>
<dbReference type="GO" id="GO:0005737">
    <property type="term" value="C:cytoplasm"/>
    <property type="evidence" value="ECO:0007669"/>
    <property type="project" value="TreeGrafter"/>
</dbReference>
<dbReference type="Pfam" id="PF20510">
    <property type="entry name" value="HgmA_N"/>
    <property type="match status" value="1"/>
</dbReference>
<name>A0AA96G7X2_9BACT</name>
<dbReference type="InterPro" id="IPR005708">
    <property type="entry name" value="Homogentis_dOase"/>
</dbReference>
<dbReference type="Proteomes" id="UP001302719">
    <property type="component" value="Chromosome"/>
</dbReference>
<evidence type="ECO:0000256" key="1">
    <source>
        <dbReference type="ARBA" id="ARBA00001962"/>
    </source>
</evidence>
<keyword evidence="4" id="KW-0223">Dioxygenase</keyword>
<evidence type="ECO:0000256" key="5">
    <source>
        <dbReference type="ARBA" id="ARBA00023002"/>
    </source>
</evidence>
<evidence type="ECO:0000256" key="3">
    <source>
        <dbReference type="ARBA" id="ARBA00022723"/>
    </source>
</evidence>
<feature type="active site" description="Proton acceptor" evidence="7">
    <location>
        <position position="245"/>
    </location>
</feature>
<dbReference type="RefSeq" id="WP_312641101.1">
    <property type="nucleotide sequence ID" value="NZ_CP116967.1"/>
</dbReference>
<dbReference type="GO" id="GO:0006559">
    <property type="term" value="P:L-phenylalanine catabolic process"/>
    <property type="evidence" value="ECO:0007669"/>
    <property type="project" value="InterPro"/>
</dbReference>
<evidence type="ECO:0000259" key="9">
    <source>
        <dbReference type="Pfam" id="PF04209"/>
    </source>
</evidence>
<keyword evidence="12" id="KW-1185">Reference proteome</keyword>
<dbReference type="InterPro" id="IPR046451">
    <property type="entry name" value="HgmA_C"/>
</dbReference>
<keyword evidence="6 8" id="KW-0408">Iron</keyword>
<feature type="binding site" evidence="8">
    <location>
        <position position="318"/>
    </location>
    <ligand>
        <name>Fe cation</name>
        <dbReference type="ChEBI" id="CHEBI:24875"/>
    </ligand>
</feature>
<dbReference type="PANTHER" id="PTHR11056">
    <property type="entry name" value="HOMOGENTISATE 1,2-DIOXYGENASE"/>
    <property type="match status" value="1"/>
</dbReference>
<dbReference type="EC" id="1.13.11.5" evidence="11"/>
<dbReference type="PANTHER" id="PTHR11056:SF0">
    <property type="entry name" value="HOMOGENTISATE 1,2-DIOXYGENASE"/>
    <property type="match status" value="1"/>
</dbReference>
<comment type="cofactor">
    <cofactor evidence="1 8">
        <name>Fe cation</name>
        <dbReference type="ChEBI" id="CHEBI:24875"/>
    </cofactor>
</comment>
<feature type="domain" description="Homogentisate 1,2-dioxygenase N-terminal" evidence="10">
    <location>
        <begin position="97"/>
        <end position="231"/>
    </location>
</feature>
<dbReference type="GO" id="GO:0006570">
    <property type="term" value="P:tyrosine metabolic process"/>
    <property type="evidence" value="ECO:0007669"/>
    <property type="project" value="InterPro"/>
</dbReference>
<dbReference type="Gene3D" id="2.60.120.10">
    <property type="entry name" value="Jelly Rolls"/>
    <property type="match status" value="2"/>
</dbReference>
<dbReference type="InterPro" id="IPR011051">
    <property type="entry name" value="RmlC_Cupin_sf"/>
</dbReference>
<dbReference type="SUPFAM" id="SSF51182">
    <property type="entry name" value="RmlC-like cupins"/>
    <property type="match status" value="1"/>
</dbReference>
<gene>
    <name evidence="11" type="ORF">PP769_13855</name>
</gene>
<accession>A0AA96G7X2</accession>
<reference evidence="11 12" key="1">
    <citation type="submission" date="2023-01" db="EMBL/GenBank/DDBJ databases">
        <title>Cultivation and genomic characterization of new, ubiquitous marine nitrite-oxidizing bacteria from the Nitrospirales.</title>
        <authorList>
            <person name="Mueller A.J."/>
            <person name="Daebeler A."/>
            <person name="Herbold C.W."/>
            <person name="Kirkegaard R.H."/>
            <person name="Daims H."/>
        </authorList>
    </citation>
    <scope>NUCLEOTIDE SEQUENCE [LARGE SCALE GENOMIC DNA]</scope>
    <source>
        <strain evidence="11 12">VA</strain>
    </source>
</reference>
<dbReference type="GO" id="GO:0046872">
    <property type="term" value="F:metal ion binding"/>
    <property type="evidence" value="ECO:0007669"/>
    <property type="project" value="UniProtKB-KW"/>
</dbReference>
<dbReference type="GO" id="GO:0004411">
    <property type="term" value="F:homogentisate 1,2-dioxygenase activity"/>
    <property type="evidence" value="ECO:0007669"/>
    <property type="project" value="UniProtKB-EC"/>
</dbReference>
<evidence type="ECO:0000256" key="8">
    <source>
        <dbReference type="PIRSR" id="PIRSR605708-2"/>
    </source>
</evidence>
<evidence type="ECO:0000256" key="4">
    <source>
        <dbReference type="ARBA" id="ARBA00022964"/>
    </source>
</evidence>
<sequence length="368" mass="41772">MYLTRKGQSPRQAHVNIPAGLYEEEHGRKGFAGPASHLYRSHPPTNWLRIDGPCRPRAFQCSDLTPPDFFTRESRPVEILRSPDVQVSISRRKETMPYFFRNADGDEVHFVHKGRGLLETDYGVLTYEPGDYLVIPKGTTYRMVVEEGPGVMLIMETSEPVMLPERGLLGQHALFDPEVLVVPELSAPVPTQGQQEWELRIKRDGTYTKVFYPFSPLDVVGWKGEVWPTKLNVRDFRPVTSPRYHLPPSVHATFQAGRVWISTFAPRPLESEPGALKIPFYHRNTDFDEVLFYHEGNFFSRSGIHPGTLTLHPQGIHHGPHPGAVEASKTQTQTNEIAVMVESRQPFCVMLEAEAVELKNYSMSWSTP</sequence>
<dbReference type="Pfam" id="PF04209">
    <property type="entry name" value="HgmA_C"/>
    <property type="match status" value="1"/>
</dbReference>
<evidence type="ECO:0000313" key="12">
    <source>
        <dbReference type="Proteomes" id="UP001302719"/>
    </source>
</evidence>
<feature type="binding site" evidence="8">
    <location>
        <position position="282"/>
    </location>
    <ligand>
        <name>Fe cation</name>
        <dbReference type="ChEBI" id="CHEBI:24875"/>
    </ligand>
</feature>
<dbReference type="EMBL" id="CP116967">
    <property type="protein sequence ID" value="WNM57054.1"/>
    <property type="molecule type" value="Genomic_DNA"/>
</dbReference>
<evidence type="ECO:0000313" key="11">
    <source>
        <dbReference type="EMBL" id="WNM57054.1"/>
    </source>
</evidence>
<evidence type="ECO:0000256" key="2">
    <source>
        <dbReference type="ARBA" id="ARBA00007757"/>
    </source>
</evidence>
<feature type="domain" description="Homogentisate 1,2-dioxygenase C-terminal" evidence="9">
    <location>
        <begin position="263"/>
        <end position="365"/>
    </location>
</feature>
<dbReference type="InterPro" id="IPR014710">
    <property type="entry name" value="RmlC-like_jellyroll"/>
</dbReference>